<dbReference type="InterPro" id="IPR015878">
    <property type="entry name" value="Ado_hCys_hydrolase_NAD-bd"/>
</dbReference>
<evidence type="ECO:0000259" key="7">
    <source>
        <dbReference type="SMART" id="SM00997"/>
    </source>
</evidence>
<dbReference type="InterPro" id="IPR042172">
    <property type="entry name" value="Adenosylhomocyst_ase-like_sf"/>
</dbReference>
<dbReference type="InterPro" id="IPR020082">
    <property type="entry name" value="S-Ado-L-homoCys_hydrolase_CS"/>
</dbReference>
<dbReference type="FunFam" id="3.40.50.720:FF:000004">
    <property type="entry name" value="Adenosylhomocysteinase"/>
    <property type="match status" value="1"/>
</dbReference>
<dbReference type="SMART" id="SM00996">
    <property type="entry name" value="AdoHcyase"/>
    <property type="match status" value="1"/>
</dbReference>
<dbReference type="PIRSF" id="PIRSF001109">
    <property type="entry name" value="Ad_hcy_hydrolase"/>
    <property type="match status" value="1"/>
</dbReference>
<feature type="domain" description="S-adenosyl-L-homocysteine hydrolase NAD binding" evidence="7">
    <location>
        <begin position="254"/>
        <end position="416"/>
    </location>
</feature>
<dbReference type="CDD" id="cd00401">
    <property type="entry name" value="SAHH"/>
    <property type="match status" value="1"/>
</dbReference>
<dbReference type="InterPro" id="IPR000043">
    <property type="entry name" value="Adenosylhomocysteinase-like"/>
</dbReference>
<proteinExistence type="inferred from homology"/>
<reference evidence="8" key="1">
    <citation type="submission" date="2020-05" db="EMBL/GenBank/DDBJ databases">
        <authorList>
            <person name="Chiriac C."/>
            <person name="Salcher M."/>
            <person name="Ghai R."/>
            <person name="Kavagutti S V."/>
        </authorList>
    </citation>
    <scope>NUCLEOTIDE SEQUENCE</scope>
</reference>
<comment type="cofactor">
    <cofactor evidence="1">
        <name>NAD(+)</name>
        <dbReference type="ChEBI" id="CHEBI:57540"/>
    </cofactor>
</comment>
<dbReference type="PROSITE" id="PS00739">
    <property type="entry name" value="ADOHCYASE_2"/>
    <property type="match status" value="1"/>
</dbReference>
<keyword evidence="3" id="KW-0554">One-carbon metabolism</keyword>
<dbReference type="Pfam" id="PF05221">
    <property type="entry name" value="AdoHcyase"/>
    <property type="match status" value="1"/>
</dbReference>
<dbReference type="GO" id="GO:0005829">
    <property type="term" value="C:cytosol"/>
    <property type="evidence" value="ECO:0007669"/>
    <property type="project" value="TreeGrafter"/>
</dbReference>
<gene>
    <name evidence="8" type="ORF">UFOPK3364_00785</name>
</gene>
<dbReference type="GO" id="GO:0004013">
    <property type="term" value="F:adenosylhomocysteinase activity"/>
    <property type="evidence" value="ECO:0007669"/>
    <property type="project" value="TreeGrafter"/>
</dbReference>
<comment type="similarity">
    <text evidence="2">Belongs to the adenosylhomocysteinase family.</text>
</comment>
<comment type="pathway">
    <text evidence="6">Amino-acid biosynthesis.</text>
</comment>
<dbReference type="HAMAP" id="MF_00563">
    <property type="entry name" value="AdoHcyase"/>
    <property type="match status" value="1"/>
</dbReference>
<organism evidence="8">
    <name type="scientific">freshwater metagenome</name>
    <dbReference type="NCBI Taxonomy" id="449393"/>
    <lineage>
        <taxon>unclassified sequences</taxon>
        <taxon>metagenomes</taxon>
        <taxon>ecological metagenomes</taxon>
    </lineage>
</organism>
<evidence type="ECO:0000256" key="5">
    <source>
        <dbReference type="ARBA" id="ARBA00023027"/>
    </source>
</evidence>
<dbReference type="InterPro" id="IPR036291">
    <property type="entry name" value="NAD(P)-bd_dom_sf"/>
</dbReference>
<protein>
    <submittedName>
        <fullName evidence="8">Unannotated protein</fullName>
    </submittedName>
</protein>
<evidence type="ECO:0000256" key="4">
    <source>
        <dbReference type="ARBA" id="ARBA00022801"/>
    </source>
</evidence>
<dbReference type="Pfam" id="PF00670">
    <property type="entry name" value="AdoHcyase_NAD"/>
    <property type="match status" value="1"/>
</dbReference>
<dbReference type="AlphaFoldDB" id="A0A6J7DL56"/>
<accession>A0A6J7DL56</accession>
<dbReference type="NCBIfam" id="TIGR00936">
    <property type="entry name" value="ahcY"/>
    <property type="match status" value="1"/>
</dbReference>
<name>A0A6J7DL56_9ZZZZ</name>
<dbReference type="PANTHER" id="PTHR23420:SF0">
    <property type="entry name" value="ADENOSYLHOMOCYSTEINASE"/>
    <property type="match status" value="1"/>
</dbReference>
<dbReference type="SMART" id="SM00997">
    <property type="entry name" value="AdoHcyase_NAD"/>
    <property type="match status" value="1"/>
</dbReference>
<dbReference type="SUPFAM" id="SSF51735">
    <property type="entry name" value="NAD(P)-binding Rossmann-fold domains"/>
    <property type="match status" value="1"/>
</dbReference>
<dbReference type="Gene3D" id="3.40.50.1480">
    <property type="entry name" value="Adenosylhomocysteinase-like"/>
    <property type="match status" value="1"/>
</dbReference>
<evidence type="ECO:0000256" key="3">
    <source>
        <dbReference type="ARBA" id="ARBA00022563"/>
    </source>
</evidence>
<dbReference type="GO" id="GO:0033353">
    <property type="term" value="P:S-adenosylmethionine cycle"/>
    <property type="evidence" value="ECO:0007669"/>
    <property type="project" value="TreeGrafter"/>
</dbReference>
<keyword evidence="4" id="KW-0378">Hydrolase</keyword>
<dbReference type="GO" id="GO:0006730">
    <property type="term" value="P:one-carbon metabolic process"/>
    <property type="evidence" value="ECO:0007669"/>
    <property type="project" value="UniProtKB-KW"/>
</dbReference>
<dbReference type="Gene3D" id="3.40.50.720">
    <property type="entry name" value="NAD(P)-binding Rossmann-like Domain"/>
    <property type="match status" value="1"/>
</dbReference>
<evidence type="ECO:0000256" key="1">
    <source>
        <dbReference type="ARBA" id="ARBA00001911"/>
    </source>
</evidence>
<sequence length="496" mass="53596">MKTIMDTTIDDFPAATLEYQIADISLAPAGRHQITLAENDMPGLIAIRKEFASEQPLAGARISVSLSITVETAVFVETLVALGAKVRLASCNIFSSQDQTAAALVVGNGTPETPRGIEVFGWKGETTQEYWDLTDTSLEWSSHNGGAPLGPTSIVDDGGDLIYLVHQGKAFEETGLVVQEDSWDDNEFSVVRGILEKSRVTNPTRFATIVEGIVGASEETTTGIHRLQHLLRTQDLLFPVINVNDAVTKSKFDNKYGIRHSLIDGLNRATDVLIGGKVAFVAGYGDVGKGCAEALSGQGARVIVSEVDPICALQAVMDGYQVAKLESVIGQIDFFVTTTGNRDIFRPEHFVRMKHQAILANVGHFDNEIDMIGLAAIPGVICSEIKPLVHEWVLPTGRSLIVLSEGRVMNLGNATGHPSFVMSASFTNQALAQIDIARNGATMTKAVHLISKENDEKVARLHLAALGVELTTLSEEQARYIGVPVDGPFKSDHYRY</sequence>
<dbReference type="NCBIfam" id="NF004005">
    <property type="entry name" value="PRK05476.2-3"/>
    <property type="match status" value="1"/>
</dbReference>
<evidence type="ECO:0000256" key="6">
    <source>
        <dbReference type="ARBA" id="ARBA00029440"/>
    </source>
</evidence>
<keyword evidence="5" id="KW-0520">NAD</keyword>
<dbReference type="PANTHER" id="PTHR23420">
    <property type="entry name" value="ADENOSYLHOMOCYSTEINASE"/>
    <property type="match status" value="1"/>
</dbReference>
<evidence type="ECO:0000313" key="8">
    <source>
        <dbReference type="EMBL" id="CAB4871682.1"/>
    </source>
</evidence>
<evidence type="ECO:0000256" key="2">
    <source>
        <dbReference type="ARBA" id="ARBA00007122"/>
    </source>
</evidence>
<dbReference type="EMBL" id="CAFBLO010000077">
    <property type="protein sequence ID" value="CAB4871682.1"/>
    <property type="molecule type" value="Genomic_DNA"/>
</dbReference>
<dbReference type="SUPFAM" id="SSF52283">
    <property type="entry name" value="Formate/glycerate dehydrogenase catalytic domain-like"/>
    <property type="match status" value="1"/>
</dbReference>